<keyword evidence="1" id="KW-0472">Membrane</keyword>
<proteinExistence type="predicted"/>
<dbReference type="Pfam" id="PF19511">
    <property type="entry name" value="TrbL_5"/>
    <property type="match status" value="1"/>
</dbReference>
<keyword evidence="3" id="KW-1185">Reference proteome</keyword>
<dbReference type="EMBL" id="SNUZ01000006">
    <property type="protein sequence ID" value="MCL3787206.1"/>
    <property type="molecule type" value="Genomic_DNA"/>
</dbReference>
<reference evidence="2 3" key="1">
    <citation type="submission" date="2019-03" db="EMBL/GenBank/DDBJ databases">
        <authorList>
            <person name="Molinero N."/>
            <person name="Sanchez B."/>
            <person name="Walker A."/>
            <person name="Duncan S."/>
            <person name="Delgado S."/>
            <person name="Margolles A."/>
        </authorList>
    </citation>
    <scope>NUCLEOTIDE SEQUENCE [LARGE SCALE GENOMIC DNA]</scope>
    <source>
        <strain evidence="2 3">IPLA60002</strain>
    </source>
</reference>
<feature type="non-terminal residue" evidence="2">
    <location>
        <position position="121"/>
    </location>
</feature>
<evidence type="ECO:0000313" key="2">
    <source>
        <dbReference type="EMBL" id="MCL3787206.1"/>
    </source>
</evidence>
<gene>
    <name evidence="2" type="ORF">E2N93_04095</name>
</gene>
<dbReference type="Proteomes" id="UP001056693">
    <property type="component" value="Unassembled WGS sequence"/>
</dbReference>
<keyword evidence="1" id="KW-0812">Transmembrane</keyword>
<protein>
    <submittedName>
        <fullName evidence="2">Uncharacterized protein</fullName>
    </submittedName>
</protein>
<accession>A0ABT0NG89</accession>
<feature type="transmembrane region" description="Helical" evidence="1">
    <location>
        <begin position="74"/>
        <end position="98"/>
    </location>
</feature>
<evidence type="ECO:0000313" key="3">
    <source>
        <dbReference type="Proteomes" id="UP001056693"/>
    </source>
</evidence>
<name>A0ABT0NG89_9FIRM</name>
<comment type="caution">
    <text evidence="2">The sequence shown here is derived from an EMBL/GenBank/DDBJ whole genome shotgun (WGS) entry which is preliminary data.</text>
</comment>
<sequence length="121" mass="13456">MIYIFDWLGDFIGGIGSAIGGVFDFLGEQISNAIWNTMLQWFYETIYNAVADFFTMMGNMGADVFDLEWVQATINLFTLFGWALFAAGTVVAVFDVAIEYQNGRANIKTTAINVLKGFFAC</sequence>
<dbReference type="InterPro" id="IPR046108">
    <property type="entry name" value="TrbL_5"/>
</dbReference>
<dbReference type="RefSeq" id="WP_249376194.1">
    <property type="nucleotide sequence ID" value="NZ_SNUZ01000006.1"/>
</dbReference>
<evidence type="ECO:0000256" key="1">
    <source>
        <dbReference type="SAM" id="Phobius"/>
    </source>
</evidence>
<keyword evidence="1" id="KW-1133">Transmembrane helix</keyword>
<organism evidence="2 3">
    <name type="scientific">Ruminococcus bromii</name>
    <dbReference type="NCBI Taxonomy" id="40518"/>
    <lineage>
        <taxon>Bacteria</taxon>
        <taxon>Bacillati</taxon>
        <taxon>Bacillota</taxon>
        <taxon>Clostridia</taxon>
        <taxon>Eubacteriales</taxon>
        <taxon>Oscillospiraceae</taxon>
        <taxon>Ruminococcus</taxon>
    </lineage>
</organism>